<proteinExistence type="predicted"/>
<accession>A0A2U1SQC8</accession>
<gene>
    <name evidence="2" type="primary">addB</name>
    <name evidence="2" type="ORF">C5689_11095</name>
</gene>
<dbReference type="InterPro" id="IPR014153">
    <property type="entry name" value="Ds_break_AddB"/>
</dbReference>
<dbReference type="NCBIfam" id="TIGR02786">
    <property type="entry name" value="addB_alphas"/>
    <property type="match status" value="1"/>
</dbReference>
<dbReference type="EMBL" id="PUIV01000015">
    <property type="protein sequence ID" value="PWB93816.1"/>
    <property type="molecule type" value="Genomic_DNA"/>
</dbReference>
<dbReference type="OrthoDB" id="9780606at2"/>
<dbReference type="Proteomes" id="UP000245137">
    <property type="component" value="Unassembled WGS sequence"/>
</dbReference>
<sequence length="1038" mass="111573">MASRYVFSIASGASFLGAFTRALLDGAIIPGLSRESGPLALAATTIYVPTQRAARALAAQFSTAIEAPAALLPRILPLGDLDEQEASALFHADLDSSEATLELALAPAIEELDRRLILAELVLQWARALRHAIVSIDPTGAVEHDPREMLLIAPSPTSAYALSGELARLIDEFAIEKLGAGALAGLAEEAYDRFFAITANFLKIALEDWPNILSGCGLIDRAARQTALIEAQIAHLERGGARGPVIALGSTGAHPATARLLAAIARMERGAVILPGLDLELNEAAWRRVGDDGENEREEPSFTHPQTLLKRLLSTLGVTREEVRPLGSAPPVLQARTRLLAEALLPADCTDYWRDFRAAAAEGFANALAGVSFIEAADEREEALALALSMREALETPGRTAALITPDRDIARRVCAELARWGVEVDDSAGRPLGATPIGALARLVAATAEDGASAIDAAALLAHPLTRLGLERAEIERLAPLVEIAVLRNVESGGSFAAMAAPARRLAEETHAHPALKRICEEDWRAIEDLLARLDEALSPLGALTPEARLGERARAHALALEKIANKEPAGEGVEQLLQLFDALEAAGSALVFDAAGYASFFDRLAFEMSAPSPRRAHPRLKILGLLEARLLDADLALLAGLDETIWPPQAESGAFLNRAMRRQLGLSPPERRIGQTAHDFSMAFGAAEVVVSRAKKRDGAPTVVSRLIARLAALSGEAFAACKARGDEKCALAAALDRPQEIRAISRPLPRPPVELRPTRLSVTRVEKLRRDPYSIFAEYILRLPPLPPLGALKGAREIGVAVHAALAKFQEAHPKGPLPEDARALLVDIAREELGEFLDDPSFIAFDWPRIEAGLDHALAFERERREQAREIFIEKGAGWKLTLADGSVFTLSCVADRIEVDASGEAFVFDYKTGNPPTASQVGAGFSPQLTLEAAMIEAGAFESIGAPHVAGAAYVRLGSKTGGETQWLKFKDKSFGDVVAEHRANLFVLLNQFRLADTPYPSRPWVEFASRYSDYDHLARVKEWSREGGGGEE</sequence>
<dbReference type="AlphaFoldDB" id="A0A2U1SQC8"/>
<feature type="domain" description="PD-(D/E)XK endonuclease-like" evidence="1">
    <location>
        <begin position="762"/>
        <end position="967"/>
    </location>
</feature>
<evidence type="ECO:0000313" key="2">
    <source>
        <dbReference type="EMBL" id="PWB93816.1"/>
    </source>
</evidence>
<dbReference type="InterPro" id="IPR027417">
    <property type="entry name" value="P-loop_NTPase"/>
</dbReference>
<organism evidence="2 3">
    <name type="scientific">Methylosinus sporium</name>
    <dbReference type="NCBI Taxonomy" id="428"/>
    <lineage>
        <taxon>Bacteria</taxon>
        <taxon>Pseudomonadati</taxon>
        <taxon>Pseudomonadota</taxon>
        <taxon>Alphaproteobacteria</taxon>
        <taxon>Hyphomicrobiales</taxon>
        <taxon>Methylocystaceae</taxon>
        <taxon>Methylosinus</taxon>
    </lineage>
</organism>
<evidence type="ECO:0000313" key="3">
    <source>
        <dbReference type="Proteomes" id="UP000245137"/>
    </source>
</evidence>
<dbReference type="Pfam" id="PF12705">
    <property type="entry name" value="PDDEXK_1"/>
    <property type="match status" value="1"/>
</dbReference>
<dbReference type="SUPFAM" id="SSF52540">
    <property type="entry name" value="P-loop containing nucleoside triphosphate hydrolases"/>
    <property type="match status" value="1"/>
</dbReference>
<keyword evidence="3" id="KW-1185">Reference proteome</keyword>
<reference evidence="2 3" key="1">
    <citation type="journal article" date="2018" name="Appl. Microbiol. Biotechnol.">
        <title>Co-cultivation of the strictly anaerobic methanogen Methanosarcina barkeri with aerobic methanotrophs in an oxygen-limited membrane bioreactor.</title>
        <authorList>
            <person name="In 't Zandt M.H."/>
            <person name="van den Bosch T.J.M."/>
            <person name="Rijkers R."/>
            <person name="van Kessel M.A.H.J."/>
            <person name="Jetten M.S.M."/>
            <person name="Welte C.U."/>
        </authorList>
    </citation>
    <scope>NUCLEOTIDE SEQUENCE [LARGE SCALE GENOMIC DNA]</scope>
    <source>
        <strain evidence="2 3">DSM 17706</strain>
    </source>
</reference>
<comment type="caution">
    <text evidence="2">The sequence shown here is derived from an EMBL/GenBank/DDBJ whole genome shotgun (WGS) entry which is preliminary data.</text>
</comment>
<name>A0A2U1SQC8_METSR</name>
<protein>
    <submittedName>
        <fullName evidence="2">Double-strand break repair protein AddB</fullName>
    </submittedName>
</protein>
<evidence type="ECO:0000259" key="1">
    <source>
        <dbReference type="Pfam" id="PF12705"/>
    </source>
</evidence>
<dbReference type="InterPro" id="IPR038726">
    <property type="entry name" value="PDDEXK_AddAB-type"/>
</dbReference>
<dbReference type="RefSeq" id="WP_108917339.1">
    <property type="nucleotide sequence ID" value="NZ_BGJY01000001.1"/>
</dbReference>